<dbReference type="EMBL" id="JAUUTY010000005">
    <property type="protein sequence ID" value="KAK1632966.1"/>
    <property type="molecule type" value="Genomic_DNA"/>
</dbReference>
<organism evidence="2 4">
    <name type="scientific">Lolium multiflorum</name>
    <name type="common">Italian ryegrass</name>
    <name type="synonym">Lolium perenne subsp. multiflorum</name>
    <dbReference type="NCBI Taxonomy" id="4521"/>
    <lineage>
        <taxon>Eukaryota</taxon>
        <taxon>Viridiplantae</taxon>
        <taxon>Streptophyta</taxon>
        <taxon>Embryophyta</taxon>
        <taxon>Tracheophyta</taxon>
        <taxon>Spermatophyta</taxon>
        <taxon>Magnoliopsida</taxon>
        <taxon>Liliopsida</taxon>
        <taxon>Poales</taxon>
        <taxon>Poaceae</taxon>
        <taxon>BOP clade</taxon>
        <taxon>Pooideae</taxon>
        <taxon>Poodae</taxon>
        <taxon>Poeae</taxon>
        <taxon>Poeae Chloroplast Group 2 (Poeae type)</taxon>
        <taxon>Loliodinae</taxon>
        <taxon>Loliinae</taxon>
        <taxon>Lolium</taxon>
    </lineage>
</organism>
<dbReference type="SMART" id="SM00256">
    <property type="entry name" value="FBOX"/>
    <property type="match status" value="1"/>
</dbReference>
<keyword evidence="4" id="KW-1185">Reference proteome</keyword>
<sequence length="323" mass="35292">MGDGRCGKTARTRDVPADGVPDEILELVFLRLPLTLQLIRAACTCRRWRRIIAADGCRLIRLRHGHPSFHVVGHYGVDTLFSGSRPHGRNPSFLPSTSSSLASILPARDLALDFLPQQPVSSGFCWELADSRDGLLLLVLNGKKDPTPVSRMLVCDPLTRGYREIPLPALFHRSNCLGAFLLDGECASGYISLSNFRVASVLYQNRDVTERACIFSIAVAGGGRDTIARACTFSSTGGGCWTSSTMHGKMGNDYWGWNCRVCFTGLGSGGSVAYWRAGNRGVLSFDKDTSNLYALPDMPQGELHAPEYAYHVSWPPIIRACLP</sequence>
<name>A0AAD8RZT4_LOLMU</name>
<gene>
    <name evidence="2" type="ORF">QYE76_007281</name>
    <name evidence="3" type="ORF">QYE76_007284</name>
</gene>
<evidence type="ECO:0000313" key="4">
    <source>
        <dbReference type="Proteomes" id="UP001231189"/>
    </source>
</evidence>
<comment type="caution">
    <text evidence="2">The sequence shown here is derived from an EMBL/GenBank/DDBJ whole genome shotgun (WGS) entry which is preliminary data.</text>
</comment>
<proteinExistence type="predicted"/>
<dbReference type="EMBL" id="JAUUTY010000005">
    <property type="protein sequence ID" value="KAK1632969.1"/>
    <property type="molecule type" value="Genomic_DNA"/>
</dbReference>
<dbReference type="PANTHER" id="PTHR33207">
    <property type="entry name" value="F-BOX DOMAIN CONTAINING PROTEIN-RELATED"/>
    <property type="match status" value="1"/>
</dbReference>
<dbReference type="Proteomes" id="UP001231189">
    <property type="component" value="Unassembled WGS sequence"/>
</dbReference>
<accession>A0AAD8RZT4</accession>
<dbReference type="Gene3D" id="1.20.1280.50">
    <property type="match status" value="1"/>
</dbReference>
<protein>
    <recommendedName>
        <fullName evidence="1">F-box domain-containing protein</fullName>
    </recommendedName>
</protein>
<feature type="domain" description="F-box" evidence="1">
    <location>
        <begin position="20"/>
        <end position="61"/>
    </location>
</feature>
<dbReference type="Pfam" id="PF12937">
    <property type="entry name" value="F-box-like"/>
    <property type="match status" value="1"/>
</dbReference>
<evidence type="ECO:0000259" key="1">
    <source>
        <dbReference type="SMART" id="SM00256"/>
    </source>
</evidence>
<dbReference type="InterPro" id="IPR001810">
    <property type="entry name" value="F-box_dom"/>
</dbReference>
<reference evidence="2" key="1">
    <citation type="submission" date="2023-07" db="EMBL/GenBank/DDBJ databases">
        <title>A chromosome-level genome assembly of Lolium multiflorum.</title>
        <authorList>
            <person name="Chen Y."/>
            <person name="Copetti D."/>
            <person name="Kolliker R."/>
            <person name="Studer B."/>
        </authorList>
    </citation>
    <scope>NUCLEOTIDE SEQUENCE</scope>
    <source>
        <strain evidence="2">02402/16</strain>
        <tissue evidence="2">Leaf</tissue>
    </source>
</reference>
<dbReference type="AlphaFoldDB" id="A0AAD8RZT4"/>
<evidence type="ECO:0000313" key="2">
    <source>
        <dbReference type="EMBL" id="KAK1632966.1"/>
    </source>
</evidence>
<dbReference type="InterPro" id="IPR036047">
    <property type="entry name" value="F-box-like_dom_sf"/>
</dbReference>
<evidence type="ECO:0000313" key="3">
    <source>
        <dbReference type="EMBL" id="KAK1632969.1"/>
    </source>
</evidence>
<dbReference type="SUPFAM" id="SSF81383">
    <property type="entry name" value="F-box domain"/>
    <property type="match status" value="1"/>
</dbReference>